<feature type="compositionally biased region" description="Acidic residues" evidence="1">
    <location>
        <begin position="23"/>
        <end position="34"/>
    </location>
</feature>
<evidence type="ECO:0000256" key="1">
    <source>
        <dbReference type="SAM" id="MobiDB-lite"/>
    </source>
</evidence>
<feature type="non-terminal residue" evidence="2">
    <location>
        <position position="1"/>
    </location>
</feature>
<reference evidence="2 3" key="1">
    <citation type="submission" date="2020-01" db="EMBL/GenBank/DDBJ databases">
        <authorList>
            <consortium name="DOE Joint Genome Institute"/>
            <person name="Haridas S."/>
            <person name="Albert R."/>
            <person name="Binder M."/>
            <person name="Bloem J."/>
            <person name="Labutti K."/>
            <person name="Salamov A."/>
            <person name="Andreopoulos B."/>
            <person name="Baker S.E."/>
            <person name="Barry K."/>
            <person name="Bills G."/>
            <person name="Bluhm B.H."/>
            <person name="Cannon C."/>
            <person name="Castanera R."/>
            <person name="Culley D.E."/>
            <person name="Daum C."/>
            <person name="Ezra D."/>
            <person name="Gonzalez J.B."/>
            <person name="Henrissat B."/>
            <person name="Kuo A."/>
            <person name="Liang C."/>
            <person name="Lipzen A."/>
            <person name="Lutzoni F."/>
            <person name="Magnuson J."/>
            <person name="Mondo S."/>
            <person name="Nolan M."/>
            <person name="Ohm R."/>
            <person name="Pangilinan J."/>
            <person name="Park H.-J.H."/>
            <person name="Ramirez L."/>
            <person name="Alfaro M."/>
            <person name="Sun H."/>
            <person name="Tritt A."/>
            <person name="Yoshinaga Y."/>
            <person name="Zwiers L.-H.L."/>
            <person name="Turgeon B.G."/>
            <person name="Goodwin S.B."/>
            <person name="Spatafora J.W."/>
            <person name="Crous P.W."/>
            <person name="Grigoriev I.V."/>
        </authorList>
    </citation>
    <scope>NUCLEOTIDE SEQUENCE [LARGE SCALE GENOMIC DNA]</scope>
    <source>
        <strain evidence="2 3">CBS 611.86</strain>
    </source>
</reference>
<accession>A0A7C8MCI7</accession>
<proteinExistence type="predicted"/>
<evidence type="ECO:0000313" key="2">
    <source>
        <dbReference type="EMBL" id="KAF2869842.1"/>
    </source>
</evidence>
<name>A0A7C8MCI7_9PLEO</name>
<evidence type="ECO:0000313" key="3">
    <source>
        <dbReference type="Proteomes" id="UP000481861"/>
    </source>
</evidence>
<keyword evidence="3" id="KW-1185">Reference proteome</keyword>
<sequence>ISCVYSPQKQMGRPKKRRRDEAPADDVLAEDDGQETVSRPDVNHFGHIYTFGNPTVRRPDIDFSGVSELQVHSGIPDACSSTYNAESALSFAPNQGNPPTPGFDLDANIDPSLWDLPSTISNNQPPIPQGPPSPAQSSCTCLSIMYLSLSDLQNMTTFAFPAVIPSLRQAMSTTSTMLQCEKCPQDTFSAMQNVQSLTALFSAIAERFHKVLRDIDAEAARLEQAGAKKPFRIGDNNAANMHLHTGTIDCPMGFDIELEPNEWKRLAKRALKTEVLGGGSNPVPLSHLVEEMSNRQSRWHTGKNFHRDEVSQLFGGTEACAMRYKENPRDAACVRMIDQIRGMLDRMGWD</sequence>
<dbReference type="EMBL" id="JAADJZ010000015">
    <property type="protein sequence ID" value="KAF2869842.1"/>
    <property type="molecule type" value="Genomic_DNA"/>
</dbReference>
<gene>
    <name evidence="2" type="ORF">BDV95DRAFT_497944</name>
</gene>
<dbReference type="OrthoDB" id="4356994at2759"/>
<feature type="region of interest" description="Disordered" evidence="1">
    <location>
        <begin position="1"/>
        <end position="40"/>
    </location>
</feature>
<dbReference type="AlphaFoldDB" id="A0A7C8MCI7"/>
<organism evidence="2 3">
    <name type="scientific">Massariosphaeria phaeospora</name>
    <dbReference type="NCBI Taxonomy" id="100035"/>
    <lineage>
        <taxon>Eukaryota</taxon>
        <taxon>Fungi</taxon>
        <taxon>Dikarya</taxon>
        <taxon>Ascomycota</taxon>
        <taxon>Pezizomycotina</taxon>
        <taxon>Dothideomycetes</taxon>
        <taxon>Pleosporomycetidae</taxon>
        <taxon>Pleosporales</taxon>
        <taxon>Pleosporales incertae sedis</taxon>
        <taxon>Massariosphaeria</taxon>
    </lineage>
</organism>
<comment type="caution">
    <text evidence="2">The sequence shown here is derived from an EMBL/GenBank/DDBJ whole genome shotgun (WGS) entry which is preliminary data.</text>
</comment>
<dbReference type="Proteomes" id="UP000481861">
    <property type="component" value="Unassembled WGS sequence"/>
</dbReference>
<protein>
    <submittedName>
        <fullName evidence="2">Uncharacterized protein</fullName>
    </submittedName>
</protein>